<dbReference type="Proteomes" id="UP001295423">
    <property type="component" value="Unassembled WGS sequence"/>
</dbReference>
<sequence length="149" mass="16685">MTFPNQFIKVSALAMMCLLSYVLKIDAFSSSPVISALRSSASSLYQQVLDVDDNESNREQHQQQEDAPRPFFFTGEAKSESENRELQRVFLGAESLRSSAKGTIEQEAAAFMQGDRGASLRGTSEEEAAGGKVFNFDQERENLERLFRM</sequence>
<proteinExistence type="predicted"/>
<evidence type="ECO:0000256" key="2">
    <source>
        <dbReference type="SAM" id="SignalP"/>
    </source>
</evidence>
<protein>
    <submittedName>
        <fullName evidence="3">Uncharacterized protein</fullName>
    </submittedName>
</protein>
<name>A0AAD2PYB2_9STRA</name>
<reference evidence="3" key="1">
    <citation type="submission" date="2023-08" db="EMBL/GenBank/DDBJ databases">
        <authorList>
            <person name="Audoor S."/>
            <person name="Bilcke G."/>
        </authorList>
    </citation>
    <scope>NUCLEOTIDE SEQUENCE</scope>
</reference>
<accession>A0AAD2PYB2</accession>
<feature type="compositionally biased region" description="Basic and acidic residues" evidence="1">
    <location>
        <begin position="55"/>
        <end position="68"/>
    </location>
</feature>
<keyword evidence="2" id="KW-0732">Signal</keyword>
<evidence type="ECO:0000313" key="4">
    <source>
        <dbReference type="Proteomes" id="UP001295423"/>
    </source>
</evidence>
<dbReference type="AlphaFoldDB" id="A0AAD2PYB2"/>
<feature type="region of interest" description="Disordered" evidence="1">
    <location>
        <begin position="51"/>
        <end position="70"/>
    </location>
</feature>
<evidence type="ECO:0000313" key="3">
    <source>
        <dbReference type="EMBL" id="CAJ1970466.1"/>
    </source>
</evidence>
<feature type="signal peptide" evidence="2">
    <location>
        <begin position="1"/>
        <end position="27"/>
    </location>
</feature>
<gene>
    <name evidence="3" type="ORF">CYCCA115_LOCUS24482</name>
</gene>
<feature type="chain" id="PRO_5042059641" evidence="2">
    <location>
        <begin position="28"/>
        <end position="149"/>
    </location>
</feature>
<comment type="caution">
    <text evidence="3">The sequence shown here is derived from an EMBL/GenBank/DDBJ whole genome shotgun (WGS) entry which is preliminary data.</text>
</comment>
<evidence type="ECO:0000256" key="1">
    <source>
        <dbReference type="SAM" id="MobiDB-lite"/>
    </source>
</evidence>
<keyword evidence="4" id="KW-1185">Reference proteome</keyword>
<organism evidence="3 4">
    <name type="scientific">Cylindrotheca closterium</name>
    <dbReference type="NCBI Taxonomy" id="2856"/>
    <lineage>
        <taxon>Eukaryota</taxon>
        <taxon>Sar</taxon>
        <taxon>Stramenopiles</taxon>
        <taxon>Ochrophyta</taxon>
        <taxon>Bacillariophyta</taxon>
        <taxon>Bacillariophyceae</taxon>
        <taxon>Bacillariophycidae</taxon>
        <taxon>Bacillariales</taxon>
        <taxon>Bacillariaceae</taxon>
        <taxon>Cylindrotheca</taxon>
    </lineage>
</organism>
<dbReference type="EMBL" id="CAKOGP040002524">
    <property type="protein sequence ID" value="CAJ1970466.1"/>
    <property type="molecule type" value="Genomic_DNA"/>
</dbReference>